<evidence type="ECO:0000256" key="1">
    <source>
        <dbReference type="SAM" id="SignalP"/>
    </source>
</evidence>
<dbReference type="AlphaFoldDB" id="A0AAJ7CB28"/>
<keyword evidence="2" id="KW-1185">Reference proteome</keyword>
<sequence length="282" mass="29354">MGVANMKRHLLTYALVCSIAFARSEINAQESSKFTFSSIPVVEDALKDSAKDLTKSKDLDVSASDRTSSVLAFLIGRDYSGYGPSGYGVGSSLPTASGVGLYGVYPGIGTGSAYGGSIAYPDTRLGTGYRSYQNPLRTGVVGGGHTGYGYYGSTGAAGFDDLGVYGGSAGAYGLPGSQYGGGYDDFSLTSNRRPGGYGGQKFIPPYGSYGGSGTYVGYGKNDGYGTNDYDSYQGRGIDGTYGNNYGTGSGYDPYAYRTGSYGRGYSTSRGYNVYPSGYRGYS</sequence>
<proteinExistence type="predicted"/>
<evidence type="ECO:0000313" key="2">
    <source>
        <dbReference type="Proteomes" id="UP000694920"/>
    </source>
</evidence>
<organism evidence="2 3">
    <name type="scientific">Cephus cinctus</name>
    <name type="common">Wheat stem sawfly</name>
    <dbReference type="NCBI Taxonomy" id="211228"/>
    <lineage>
        <taxon>Eukaryota</taxon>
        <taxon>Metazoa</taxon>
        <taxon>Ecdysozoa</taxon>
        <taxon>Arthropoda</taxon>
        <taxon>Hexapoda</taxon>
        <taxon>Insecta</taxon>
        <taxon>Pterygota</taxon>
        <taxon>Neoptera</taxon>
        <taxon>Endopterygota</taxon>
        <taxon>Hymenoptera</taxon>
        <taxon>Cephoidea</taxon>
        <taxon>Cephidae</taxon>
        <taxon>Cephus</taxon>
    </lineage>
</organism>
<accession>A0AAJ7CB28</accession>
<feature type="signal peptide" evidence="1">
    <location>
        <begin position="1"/>
        <end position="24"/>
    </location>
</feature>
<dbReference type="GeneID" id="107272956"/>
<name>A0AAJ7CB28_CEPCN</name>
<feature type="chain" id="PRO_5042556006" evidence="1">
    <location>
        <begin position="25"/>
        <end position="282"/>
    </location>
</feature>
<protein>
    <submittedName>
        <fullName evidence="3">Keratin, type I cytoskeletal 10 isoform X1</fullName>
    </submittedName>
</protein>
<gene>
    <name evidence="3" type="primary">LOC107272956</name>
</gene>
<evidence type="ECO:0000313" key="3">
    <source>
        <dbReference type="RefSeq" id="XP_015606150.1"/>
    </source>
</evidence>
<dbReference type="RefSeq" id="XP_015606150.1">
    <property type="nucleotide sequence ID" value="XM_015750664.2"/>
</dbReference>
<dbReference type="Proteomes" id="UP000694920">
    <property type="component" value="Unplaced"/>
</dbReference>
<dbReference type="KEGG" id="ccin:107272956"/>
<reference evidence="3" key="1">
    <citation type="submission" date="2025-08" db="UniProtKB">
        <authorList>
            <consortium name="RefSeq"/>
        </authorList>
    </citation>
    <scope>IDENTIFICATION</scope>
</reference>
<keyword evidence="1" id="KW-0732">Signal</keyword>